<keyword evidence="4" id="KW-0539">Nucleus</keyword>
<dbReference type="InterPro" id="IPR018866">
    <property type="entry name" value="Znf-4CXXC_R1"/>
</dbReference>
<reference evidence="6 7" key="1">
    <citation type="journal article" date="2024" name="BMC Biol.">
        <title>Comparative genomics of Ascetosporea gives new insight into the evolutionary basis for animal parasitism in Rhizaria.</title>
        <authorList>
            <person name="Hiltunen Thoren M."/>
            <person name="Onut-Brannstrom I."/>
            <person name="Alfjorden A."/>
            <person name="Peckova H."/>
            <person name="Swords F."/>
            <person name="Hooper C."/>
            <person name="Holzer A.S."/>
            <person name="Bass D."/>
            <person name="Burki F."/>
        </authorList>
    </citation>
    <scope>NUCLEOTIDE SEQUENCE [LARGE SCALE GENOMIC DNA]</scope>
    <source>
        <strain evidence="6">20-A016</strain>
    </source>
</reference>
<dbReference type="EMBL" id="JBDODL010000588">
    <property type="protein sequence ID" value="MES1920287.1"/>
    <property type="molecule type" value="Genomic_DNA"/>
</dbReference>
<evidence type="ECO:0000256" key="2">
    <source>
        <dbReference type="ARBA" id="ARBA00023015"/>
    </source>
</evidence>
<comment type="subcellular location">
    <subcellularLocation>
        <location evidence="1">Nucleus</location>
    </subcellularLocation>
</comment>
<organism evidence="6 7">
    <name type="scientific">Bonamia ostreae</name>
    <dbReference type="NCBI Taxonomy" id="126728"/>
    <lineage>
        <taxon>Eukaryota</taxon>
        <taxon>Sar</taxon>
        <taxon>Rhizaria</taxon>
        <taxon>Endomyxa</taxon>
        <taxon>Ascetosporea</taxon>
        <taxon>Haplosporida</taxon>
        <taxon>Bonamia</taxon>
    </lineage>
</organism>
<gene>
    <name evidence="6" type="ORF">MHBO_001973</name>
</gene>
<protein>
    <recommendedName>
        <fullName evidence="5">Zinc-finger domain-containing protein</fullName>
    </recommendedName>
</protein>
<keyword evidence="3" id="KW-0804">Transcription</keyword>
<evidence type="ECO:0000256" key="3">
    <source>
        <dbReference type="ARBA" id="ARBA00023163"/>
    </source>
</evidence>
<accession>A0ABV2ALU0</accession>
<evidence type="ECO:0000256" key="4">
    <source>
        <dbReference type="ARBA" id="ARBA00023242"/>
    </source>
</evidence>
<keyword evidence="2" id="KW-0805">Transcription regulation</keyword>
<dbReference type="Pfam" id="PF10497">
    <property type="entry name" value="zf-4CXXC_R1"/>
    <property type="match status" value="1"/>
</dbReference>
<proteinExistence type="predicted"/>
<evidence type="ECO:0000256" key="1">
    <source>
        <dbReference type="ARBA" id="ARBA00004123"/>
    </source>
</evidence>
<sequence length="175" mass="20502">MDKDKMLGDKMGSSCHQCKSRRNKSVLLWCSSLNSSKQCKKKYCDNCLKKFYNQSIFNFTEVQQKHWKCPACENNCSCAACRRRISTMKNFKVVREVSVDHKIDEKFSIEDETNSEETEEKFSEYGDVFNLLYETAQNKGNRLKMIQVLADSKFDKDEKIKKISDILQEGIYLQK</sequence>
<feature type="domain" description="Zinc-finger" evidence="5">
    <location>
        <begin position="10"/>
        <end position="95"/>
    </location>
</feature>
<evidence type="ECO:0000259" key="5">
    <source>
        <dbReference type="Pfam" id="PF10497"/>
    </source>
</evidence>
<name>A0ABV2ALU0_9EUKA</name>
<evidence type="ECO:0000313" key="6">
    <source>
        <dbReference type="EMBL" id="MES1920287.1"/>
    </source>
</evidence>
<comment type="caution">
    <text evidence="6">The sequence shown here is derived from an EMBL/GenBank/DDBJ whole genome shotgun (WGS) entry which is preliminary data.</text>
</comment>
<evidence type="ECO:0000313" key="7">
    <source>
        <dbReference type="Proteomes" id="UP001439008"/>
    </source>
</evidence>
<dbReference type="Proteomes" id="UP001439008">
    <property type="component" value="Unassembled WGS sequence"/>
</dbReference>
<keyword evidence="7" id="KW-1185">Reference proteome</keyword>